<sequence>MGQAFEQIFCSSTGIYVVNPMWNVLGSRGSGCVMGFPHWDSKETVAGLDGNSKKVEVDHGRSQSDHGRHGCPTSRIGLCRLPPRLYGRVDIESRQDSGRQGKSKQIDHCLYRKMEQGREENPKEPKESDPDSESGGSTTFPKKENTLGRTEEIAPGQEDVTPPPPVSDVLGRLTTTLHQLSAVTGHRERWNRYDGSYEAQSFFTNYDAQADRAQLQYSTRLRKPPNLLQAPLRVTNTRARQDKIPYYRKSTESHHYISRQDKIPHYRKSTKSHHYKCRQNHITTVSRQDKIPHYRKSTESHHYKSRQNHITTVSRQDKIPHYRKSTESHRYSKSTRLNTSLHSAIVVASERSPSGLQKHYAFRDLRNEPRSCDSPLKRWRSPEAYRVDSELQFRRLHGERSSYQRTDSGAASVAVLRISLVMSSGAGSTRSRTGTHPHFEGARKDGVYRNLQGQRSTDIQRLDFYVKTGEEAGPISLKKKKRKIVSLQQEETSMNIKKEATTQVQRALGSTREEPIEDMVKEEIRRTLAPISKSRKKTFPLNKHNNNRPAKRSQAHHPFSSLETEDKTS</sequence>
<organism evidence="2 3">
    <name type="scientific">Cordylochernes scorpioides</name>
    <dbReference type="NCBI Taxonomy" id="51811"/>
    <lineage>
        <taxon>Eukaryota</taxon>
        <taxon>Metazoa</taxon>
        <taxon>Ecdysozoa</taxon>
        <taxon>Arthropoda</taxon>
        <taxon>Chelicerata</taxon>
        <taxon>Arachnida</taxon>
        <taxon>Pseudoscorpiones</taxon>
        <taxon>Cheliferoidea</taxon>
        <taxon>Chernetidae</taxon>
        <taxon>Cordylochernes</taxon>
    </lineage>
</organism>
<reference evidence="2 3" key="1">
    <citation type="submission" date="2022-01" db="EMBL/GenBank/DDBJ databases">
        <title>A chromosomal length assembly of Cordylochernes scorpioides.</title>
        <authorList>
            <person name="Zeh D."/>
            <person name="Zeh J."/>
        </authorList>
    </citation>
    <scope>NUCLEOTIDE SEQUENCE [LARGE SCALE GENOMIC DNA]</scope>
    <source>
        <strain evidence="2">IN4F17</strain>
        <tissue evidence="2">Whole Body</tissue>
    </source>
</reference>
<feature type="compositionally biased region" description="Basic and acidic residues" evidence="1">
    <location>
        <begin position="53"/>
        <end position="68"/>
    </location>
</feature>
<feature type="compositionally biased region" description="Basic and acidic residues" evidence="1">
    <location>
        <begin position="114"/>
        <end position="129"/>
    </location>
</feature>
<keyword evidence="3" id="KW-1185">Reference proteome</keyword>
<evidence type="ECO:0000256" key="1">
    <source>
        <dbReference type="SAM" id="MobiDB-lite"/>
    </source>
</evidence>
<name>A0ABY6LBF4_9ARAC</name>
<gene>
    <name evidence="2" type="ORF">LAZ67_16001794</name>
</gene>
<accession>A0ABY6LBF4</accession>
<feature type="compositionally biased region" description="Basic residues" evidence="1">
    <location>
        <begin position="545"/>
        <end position="555"/>
    </location>
</feature>
<evidence type="ECO:0000313" key="2">
    <source>
        <dbReference type="EMBL" id="UYV78501.1"/>
    </source>
</evidence>
<dbReference type="EMBL" id="CP092878">
    <property type="protein sequence ID" value="UYV78501.1"/>
    <property type="molecule type" value="Genomic_DNA"/>
</dbReference>
<feature type="region of interest" description="Disordered" evidence="1">
    <location>
        <begin position="53"/>
        <end position="75"/>
    </location>
</feature>
<dbReference type="Proteomes" id="UP001235939">
    <property type="component" value="Chromosome 16"/>
</dbReference>
<feature type="region of interest" description="Disordered" evidence="1">
    <location>
        <begin position="114"/>
        <end position="169"/>
    </location>
</feature>
<proteinExistence type="predicted"/>
<protein>
    <submittedName>
        <fullName evidence="2">Uncharacterized protein</fullName>
    </submittedName>
</protein>
<feature type="compositionally biased region" description="Basic and acidic residues" evidence="1">
    <location>
        <begin position="141"/>
        <end position="152"/>
    </location>
</feature>
<evidence type="ECO:0000313" key="3">
    <source>
        <dbReference type="Proteomes" id="UP001235939"/>
    </source>
</evidence>
<feature type="region of interest" description="Disordered" evidence="1">
    <location>
        <begin position="527"/>
        <end position="569"/>
    </location>
</feature>